<dbReference type="InterPro" id="IPR018371">
    <property type="entry name" value="Chitin-binding_1_CS"/>
</dbReference>
<sequence length="1118" mass="120127">MMGRVLSFFLLFLLVQVGLAIIDPPSSDYTCSPSKPCKIGCCGNSGVCGLGPTFCGAGNCTSSCDAKSDCDPGWGSQWSAKEKCPLNVCCSKFGFCGTTPEFCGTSKVKSPSCSGGQTVHNRVIGYYEGWSATRACDGQFPEDLPAWGYSHLNYAFAFVDPHSFKVAPMQQSDLDLMPRFTALKQQYPGLQTWISIGGWSMNDPDQPTATTFSDLAGSSSAQSAFFSSLLSFMTTYGFDGVDIDWEYPVAPERSGKPADYANYVSFLQNLRNALGAGGHNYGLTLTLPSSYWYLQNFDIVKIEPIVDWFNVMTYDLHGTWDSTDVWIGPYVYAHTNLTEIDQTMQLFWRNNISPSKITLGMGFYGRSFTLTDPGCSGPGCPFTAGGKPGPCTASAGTLSFSEINDIIAAGATVKTDKDAAVKLVTWGGDQWVSYDDEDTFKMKIDYANDKCLGGMMVWAASLDDGIGTATSALSGASGRDKFPLSLKTNVQDSISRCIWGECGQNCPAGTSPAQRSDGHNRGNVGIYNGCSNGKTRNFCCPSNDMPTCQWRGTAPLCSDSGAACKKGEVAVASDDCGTGKCCWFRHKNLCCSSSASDSGFGSCQWHGSGPTCAVSDLGAADCPKDQPNVLTYDKDGAGGEAVCYIGYKTYCCSDPNPFQNCGWWNAGQNYSYWPPLVKGFGYNCDGKCPPGQTPIAAESAECKGGTQAYFCCDSADAKANPNLPDANICALSSGLFGESGDPDDFANFDIEYDDDADHDDCYVPGEPGSGDTNIFRRGWDDLEVVSINGSLHRLEKRGNPRSFKVCLATIANGVRSGISAFFKSLGYPKASQLRSIATYVFRTNQLACDDGSVSTTTLANGIPTGVKWVVEHPYELNTPSKLVQSMIDGVYPSVQGTVAKIAGGPLNPQAAQQLFDTNGLWFSTPSFTNGLSINDYIYNTLGSSVNKAHFLIVQSEVNTRKMVWWMGKSAVDVAKIAKKAPQAQLAAFQDVVASFNYVNTPEAQAALQGIRSDYLAAWKNVGNYFNNYLASQGLPQYDFAGVARNFDTANVAMQVNTVRSFIPGAVADRISFLQSAAGIKAVPLAATRQSFINALNDIQNNLINWCKFDNTWISGSGG</sequence>
<evidence type="ECO:0000256" key="10">
    <source>
        <dbReference type="ARBA" id="ARBA00023295"/>
    </source>
</evidence>
<dbReference type="AlphaFoldDB" id="A0AAJ0B544"/>
<evidence type="ECO:0000256" key="12">
    <source>
        <dbReference type="PROSITE-ProRule" id="PRU00261"/>
    </source>
</evidence>
<dbReference type="InterPro" id="IPR011583">
    <property type="entry name" value="Chitinase_II/V-like_cat"/>
</dbReference>
<dbReference type="Gene3D" id="3.20.20.80">
    <property type="entry name" value="Glycosidases"/>
    <property type="match status" value="1"/>
</dbReference>
<dbReference type="PROSITE" id="PS50941">
    <property type="entry name" value="CHIT_BIND_I_2"/>
    <property type="match status" value="1"/>
</dbReference>
<dbReference type="SMART" id="SM00270">
    <property type="entry name" value="ChtBD1"/>
    <property type="match status" value="2"/>
</dbReference>
<dbReference type="InterPro" id="IPR001223">
    <property type="entry name" value="Glyco_hydro18_cat"/>
</dbReference>
<keyword evidence="12" id="KW-1015">Disulfide bond</keyword>
<evidence type="ECO:0000313" key="17">
    <source>
        <dbReference type="EMBL" id="KAK1751405.1"/>
    </source>
</evidence>
<evidence type="ECO:0000256" key="14">
    <source>
        <dbReference type="SAM" id="SignalP"/>
    </source>
</evidence>
<evidence type="ECO:0000256" key="13">
    <source>
        <dbReference type="RuleBase" id="RU000489"/>
    </source>
</evidence>
<keyword evidence="5" id="KW-0964">Secreted</keyword>
<dbReference type="GO" id="GO:0006032">
    <property type="term" value="P:chitin catabolic process"/>
    <property type="evidence" value="ECO:0007669"/>
    <property type="project" value="UniProtKB-KW"/>
</dbReference>
<dbReference type="Pfam" id="PF00187">
    <property type="entry name" value="Chitin_bind_1"/>
    <property type="match status" value="1"/>
</dbReference>
<dbReference type="Gene3D" id="3.30.60.10">
    <property type="entry name" value="Endochitinase-like"/>
    <property type="match status" value="1"/>
</dbReference>
<dbReference type="InterPro" id="IPR050314">
    <property type="entry name" value="Glycosyl_Hydrlase_18"/>
</dbReference>
<keyword evidence="6 12" id="KW-0147">Chitin-binding</keyword>
<dbReference type="SUPFAM" id="SSF51445">
    <property type="entry name" value="(Trans)glycosidases"/>
    <property type="match status" value="1"/>
</dbReference>
<organism evidence="17 18">
    <name type="scientific">Echria macrotheca</name>
    <dbReference type="NCBI Taxonomy" id="438768"/>
    <lineage>
        <taxon>Eukaryota</taxon>
        <taxon>Fungi</taxon>
        <taxon>Dikarya</taxon>
        <taxon>Ascomycota</taxon>
        <taxon>Pezizomycotina</taxon>
        <taxon>Sordariomycetes</taxon>
        <taxon>Sordariomycetidae</taxon>
        <taxon>Sordariales</taxon>
        <taxon>Schizotheciaceae</taxon>
        <taxon>Echria</taxon>
    </lineage>
</organism>
<dbReference type="InterPro" id="IPR029070">
    <property type="entry name" value="Chitinase_insertion_sf"/>
</dbReference>
<keyword evidence="18" id="KW-1185">Reference proteome</keyword>
<dbReference type="CDD" id="cd00035">
    <property type="entry name" value="ChtBD1"/>
    <property type="match status" value="1"/>
</dbReference>
<keyword evidence="11" id="KW-0624">Polysaccharide degradation</keyword>
<comment type="catalytic activity">
    <reaction evidence="1">
        <text>Random endo-hydrolysis of N-acetyl-beta-D-glucosaminide (1-&gt;4)-beta-linkages in chitin and chitodextrins.</text>
        <dbReference type="EC" id="3.2.1.14"/>
    </reaction>
</comment>
<dbReference type="EC" id="3.2.1.14" evidence="4"/>
<dbReference type="EMBL" id="MU839842">
    <property type="protein sequence ID" value="KAK1751405.1"/>
    <property type="molecule type" value="Genomic_DNA"/>
</dbReference>
<name>A0AAJ0B544_9PEZI</name>
<dbReference type="PROSITE" id="PS51910">
    <property type="entry name" value="GH18_2"/>
    <property type="match status" value="1"/>
</dbReference>
<evidence type="ECO:0000256" key="4">
    <source>
        <dbReference type="ARBA" id="ARBA00012729"/>
    </source>
</evidence>
<dbReference type="SMART" id="SM00636">
    <property type="entry name" value="Glyco_18"/>
    <property type="match status" value="1"/>
</dbReference>
<dbReference type="InterPro" id="IPR001002">
    <property type="entry name" value="Chitin-bd_1"/>
</dbReference>
<dbReference type="SUPFAM" id="SSF54556">
    <property type="entry name" value="Chitinase insertion domain"/>
    <property type="match status" value="1"/>
</dbReference>
<dbReference type="CDD" id="cd06922">
    <property type="entry name" value="ChtBD1_GH18_1"/>
    <property type="match status" value="1"/>
</dbReference>
<keyword evidence="8" id="KW-0146">Chitin degradation</keyword>
<comment type="caution">
    <text evidence="12">Lacks conserved residue(s) required for the propagation of feature annotation.</text>
</comment>
<evidence type="ECO:0000256" key="3">
    <source>
        <dbReference type="ARBA" id="ARBA00008682"/>
    </source>
</evidence>
<dbReference type="Gene3D" id="3.10.50.10">
    <property type="match status" value="1"/>
</dbReference>
<keyword evidence="9" id="KW-0119">Carbohydrate metabolism</keyword>
<accession>A0AAJ0B544</accession>
<proteinExistence type="inferred from homology"/>
<reference evidence="17" key="1">
    <citation type="submission" date="2023-06" db="EMBL/GenBank/DDBJ databases">
        <title>Genome-scale phylogeny and comparative genomics of the fungal order Sordariales.</title>
        <authorList>
            <consortium name="Lawrence Berkeley National Laboratory"/>
            <person name="Hensen N."/>
            <person name="Bonometti L."/>
            <person name="Westerberg I."/>
            <person name="Brannstrom I.O."/>
            <person name="Guillou S."/>
            <person name="Cros-Aarteil S."/>
            <person name="Calhoun S."/>
            <person name="Haridas S."/>
            <person name="Kuo A."/>
            <person name="Mondo S."/>
            <person name="Pangilinan J."/>
            <person name="Riley R."/>
            <person name="Labutti K."/>
            <person name="Andreopoulos B."/>
            <person name="Lipzen A."/>
            <person name="Chen C."/>
            <person name="Yanf M."/>
            <person name="Daum C."/>
            <person name="Ng V."/>
            <person name="Clum A."/>
            <person name="Steindorff A."/>
            <person name="Ohm R."/>
            <person name="Martin F."/>
            <person name="Silar P."/>
            <person name="Natvig D."/>
            <person name="Lalanne C."/>
            <person name="Gautier V."/>
            <person name="Ament-Velasquez S.L."/>
            <person name="Kruys A."/>
            <person name="Hutchinson M.I."/>
            <person name="Powell A.J."/>
            <person name="Barry K."/>
            <person name="Miller A.N."/>
            <person name="Grigoriev I.V."/>
            <person name="Debuchy R."/>
            <person name="Gladieux P."/>
            <person name="Thoren M.H."/>
            <person name="Johannesson H."/>
        </authorList>
    </citation>
    <scope>NUCLEOTIDE SEQUENCE</scope>
    <source>
        <strain evidence="17">PSN4</strain>
    </source>
</reference>
<keyword evidence="14" id="KW-0732">Signal</keyword>
<dbReference type="PROSITE" id="PS00026">
    <property type="entry name" value="CHIT_BIND_I_1"/>
    <property type="match status" value="1"/>
</dbReference>
<feature type="signal peptide" evidence="14">
    <location>
        <begin position="1"/>
        <end position="20"/>
    </location>
</feature>
<evidence type="ECO:0000256" key="7">
    <source>
        <dbReference type="ARBA" id="ARBA00022801"/>
    </source>
</evidence>
<evidence type="ECO:0000256" key="9">
    <source>
        <dbReference type="ARBA" id="ARBA00023277"/>
    </source>
</evidence>
<dbReference type="GO" id="GO:0008843">
    <property type="term" value="F:endochitinase activity"/>
    <property type="evidence" value="ECO:0007669"/>
    <property type="project" value="UniProtKB-EC"/>
</dbReference>
<feature type="domain" description="GH18" evidence="16">
    <location>
        <begin position="121"/>
        <end position="476"/>
    </location>
</feature>
<evidence type="ECO:0000256" key="8">
    <source>
        <dbReference type="ARBA" id="ARBA00023024"/>
    </source>
</evidence>
<feature type="disulfide bond" evidence="12">
    <location>
        <begin position="89"/>
        <end position="103"/>
    </location>
</feature>
<dbReference type="InterPro" id="IPR017853">
    <property type="entry name" value="GH"/>
</dbReference>
<protein>
    <recommendedName>
        <fullName evidence="4">chitinase</fullName>
        <ecNumber evidence="4">3.2.1.14</ecNumber>
    </recommendedName>
</protein>
<keyword evidence="10 13" id="KW-0326">Glycosidase</keyword>
<dbReference type="SUPFAM" id="SSF57016">
    <property type="entry name" value="Plant lectins/antimicrobial peptides"/>
    <property type="match status" value="1"/>
</dbReference>
<dbReference type="GO" id="GO:0008061">
    <property type="term" value="F:chitin binding"/>
    <property type="evidence" value="ECO:0007669"/>
    <property type="project" value="UniProtKB-UniRule"/>
</dbReference>
<evidence type="ECO:0000256" key="6">
    <source>
        <dbReference type="ARBA" id="ARBA00022669"/>
    </source>
</evidence>
<evidence type="ECO:0000259" key="16">
    <source>
        <dbReference type="PROSITE" id="PS51910"/>
    </source>
</evidence>
<dbReference type="InterPro" id="IPR036861">
    <property type="entry name" value="Endochitinase-like_sf"/>
</dbReference>
<feature type="chain" id="PRO_5042459842" description="chitinase" evidence="14">
    <location>
        <begin position="21"/>
        <end position="1118"/>
    </location>
</feature>
<comment type="subcellular location">
    <subcellularLocation>
        <location evidence="2">Secreted</location>
    </subcellularLocation>
</comment>
<dbReference type="Pfam" id="PF00704">
    <property type="entry name" value="Glyco_hydro_18"/>
    <property type="match status" value="1"/>
</dbReference>
<dbReference type="PANTHER" id="PTHR11177:SF333">
    <property type="entry name" value="CHITINASE"/>
    <property type="match status" value="1"/>
</dbReference>
<evidence type="ECO:0000259" key="15">
    <source>
        <dbReference type="PROSITE" id="PS50941"/>
    </source>
</evidence>
<evidence type="ECO:0000313" key="18">
    <source>
        <dbReference type="Proteomes" id="UP001239445"/>
    </source>
</evidence>
<keyword evidence="7 13" id="KW-0378">Hydrolase</keyword>
<evidence type="ECO:0000256" key="5">
    <source>
        <dbReference type="ARBA" id="ARBA00022525"/>
    </source>
</evidence>
<dbReference type="GO" id="GO:0005576">
    <property type="term" value="C:extracellular region"/>
    <property type="evidence" value="ECO:0007669"/>
    <property type="project" value="UniProtKB-SubCell"/>
</dbReference>
<evidence type="ECO:0000256" key="1">
    <source>
        <dbReference type="ARBA" id="ARBA00000822"/>
    </source>
</evidence>
<comment type="similarity">
    <text evidence="3">Belongs to the glycosyl hydrolase 18 family. Chitinase class V subfamily.</text>
</comment>
<dbReference type="InterPro" id="IPR001579">
    <property type="entry name" value="Glyco_hydro_18_chit_AS"/>
</dbReference>
<dbReference type="Proteomes" id="UP001239445">
    <property type="component" value="Unassembled WGS sequence"/>
</dbReference>
<dbReference type="PROSITE" id="PS01095">
    <property type="entry name" value="GH18_1"/>
    <property type="match status" value="1"/>
</dbReference>
<evidence type="ECO:0000256" key="11">
    <source>
        <dbReference type="ARBA" id="ARBA00023326"/>
    </source>
</evidence>
<feature type="disulfide bond" evidence="12">
    <location>
        <begin position="84"/>
        <end position="96"/>
    </location>
</feature>
<feature type="domain" description="Chitin-binding type-1" evidence="15">
    <location>
        <begin position="67"/>
        <end position="115"/>
    </location>
</feature>
<dbReference type="GO" id="GO:0000272">
    <property type="term" value="P:polysaccharide catabolic process"/>
    <property type="evidence" value="ECO:0007669"/>
    <property type="project" value="UniProtKB-KW"/>
</dbReference>
<comment type="caution">
    <text evidence="17">The sequence shown here is derived from an EMBL/GenBank/DDBJ whole genome shotgun (WGS) entry which is preliminary data.</text>
</comment>
<gene>
    <name evidence="17" type="ORF">QBC47DRAFT_434468</name>
</gene>
<dbReference type="PANTHER" id="PTHR11177">
    <property type="entry name" value="CHITINASE"/>
    <property type="match status" value="1"/>
</dbReference>
<evidence type="ECO:0000256" key="2">
    <source>
        <dbReference type="ARBA" id="ARBA00004613"/>
    </source>
</evidence>